<dbReference type="InterPro" id="IPR039744">
    <property type="entry name" value="RIbosomal_uS14_euk_arc"/>
</dbReference>
<dbReference type="SUPFAM" id="SSF57716">
    <property type="entry name" value="Glucocorticoid receptor-like (DNA-binding domain)"/>
    <property type="match status" value="1"/>
</dbReference>
<evidence type="ECO:0000256" key="1">
    <source>
        <dbReference type="ARBA" id="ARBA00009083"/>
    </source>
</evidence>
<comment type="similarity">
    <text evidence="1">Belongs to the universal ribosomal protein uS14 family.</text>
</comment>
<evidence type="ECO:0000256" key="2">
    <source>
        <dbReference type="ARBA" id="ARBA00022980"/>
    </source>
</evidence>
<organism evidence="4 5">
    <name type="scientific">Cryptomonas paramaecium</name>
    <dbReference type="NCBI Taxonomy" id="2898"/>
    <lineage>
        <taxon>Eukaryota</taxon>
        <taxon>Cryptophyceae</taxon>
        <taxon>Cryptomonadales</taxon>
        <taxon>Cryptomonadaceae</taxon>
        <taxon>Cryptomonas</taxon>
    </lineage>
</organism>
<dbReference type="PANTHER" id="PTHR12010">
    <property type="entry name" value="40S RIBOSOMAL PROTEIN S29"/>
    <property type="match status" value="1"/>
</dbReference>
<dbReference type="AlphaFoldDB" id="F2HIH1"/>
<dbReference type="FunFam" id="4.10.830.10:FF:000002">
    <property type="entry name" value="40S ribosomal protein S29"/>
    <property type="match status" value="1"/>
</dbReference>
<dbReference type="GO" id="GO:0008270">
    <property type="term" value="F:zinc ion binding"/>
    <property type="evidence" value="ECO:0007669"/>
    <property type="project" value="InterPro"/>
</dbReference>
<protein>
    <submittedName>
        <fullName evidence="4">40S ribosomal protein S29A</fullName>
    </submittedName>
</protein>
<dbReference type="NCBIfam" id="NF004424">
    <property type="entry name" value="PRK05766.1"/>
    <property type="match status" value="1"/>
</dbReference>
<evidence type="ECO:0000256" key="3">
    <source>
        <dbReference type="ARBA" id="ARBA00023274"/>
    </source>
</evidence>
<keyword evidence="2 4" id="KW-0689">Ribosomal protein</keyword>
<dbReference type="GO" id="GO:0022627">
    <property type="term" value="C:cytosolic small ribosomal subunit"/>
    <property type="evidence" value="ECO:0007669"/>
    <property type="project" value="TreeGrafter"/>
</dbReference>
<keyword evidence="3" id="KW-0687">Ribonucleoprotein</keyword>
<name>F2HIH1_9CRYP</name>
<dbReference type="Pfam" id="PF00253">
    <property type="entry name" value="Ribosomal_S14"/>
    <property type="match status" value="1"/>
</dbReference>
<dbReference type="Proteomes" id="UP000243423">
    <property type="component" value="Nucleomorph 3"/>
</dbReference>
<reference evidence="4 5" key="1">
    <citation type="journal article" date="2011" name="Genome Biol. Evol.">
        <title>Complete nucleomorph genome sequence of the nonphotosynthetic alga Cryptomonas paramecium reveals a core nucleomorph gene set.</title>
        <authorList>
            <person name="Tanifuji G."/>
            <person name="Onodera N.T."/>
            <person name="Wheeler T.J."/>
            <person name="Dlutek M."/>
            <person name="Donaher N."/>
            <person name="Archibald J.M."/>
        </authorList>
    </citation>
    <scope>NUCLEOTIDE SEQUENCE [LARGE SCALE GENOMIC DNA]</scope>
    <source>
        <strain evidence="4 5">CCAP977/2A</strain>
    </source>
</reference>
<dbReference type="GO" id="GO:0002181">
    <property type="term" value="P:cytoplasmic translation"/>
    <property type="evidence" value="ECO:0007669"/>
    <property type="project" value="TreeGrafter"/>
</dbReference>
<geneLocation type="nucleomorph" evidence="4"/>
<dbReference type="RefSeq" id="XP_003239993.1">
    <property type="nucleotide sequence ID" value="XM_003239945.1"/>
</dbReference>
<sequence length="56" mass="6589">MGHVNIWNSHQKKYGKGSRKCKVCGNRKGLIRKYDLNICRQCFRENAQLIGFSKFK</sequence>
<evidence type="ECO:0000313" key="5">
    <source>
        <dbReference type="Proteomes" id="UP000243423"/>
    </source>
</evidence>
<proteinExistence type="inferred from homology"/>
<evidence type="ECO:0000313" key="4">
    <source>
        <dbReference type="EMBL" id="AEA39095.1"/>
    </source>
</evidence>
<gene>
    <name evidence="4" type="primary">rps29A</name>
    <name evidence="4" type="ORF">CPARA_3gp437</name>
</gene>
<dbReference type="Gene3D" id="4.10.830.10">
    <property type="entry name" value="30s Ribosomal Protein S14, Chain N"/>
    <property type="match status" value="1"/>
</dbReference>
<accession>F2HIH1</accession>
<dbReference type="GeneID" id="10447352"/>
<dbReference type="EMBL" id="CP002174">
    <property type="protein sequence ID" value="AEA39095.1"/>
    <property type="molecule type" value="Genomic_DNA"/>
</dbReference>
<dbReference type="PANTHER" id="PTHR12010:SF2">
    <property type="entry name" value="40S RIBOSOMAL PROTEIN S29"/>
    <property type="match status" value="1"/>
</dbReference>
<keyword evidence="4" id="KW-0542">Nucleomorph</keyword>
<dbReference type="InterPro" id="IPR043140">
    <property type="entry name" value="Ribosomal_uS14_sf"/>
</dbReference>
<dbReference type="InterPro" id="IPR001209">
    <property type="entry name" value="Ribosomal_uS14"/>
</dbReference>
<dbReference type="GO" id="GO:0003735">
    <property type="term" value="F:structural constituent of ribosome"/>
    <property type="evidence" value="ECO:0007669"/>
    <property type="project" value="InterPro"/>
</dbReference>